<sequence length="123" mass="14020">MGLIELSAMLQPLGLERAYLWDYNYWFISLIDWGKVLKDVCFGMPKYTVDKFDCENFAMLVSARVSERYHINTCGIAIGQSPMGEHGYNLLVTETNLIYFEPQTGEFISVDDGSYKAHTVLFG</sequence>
<organism evidence="2">
    <name type="scientific">viral metagenome</name>
    <dbReference type="NCBI Taxonomy" id="1070528"/>
    <lineage>
        <taxon>unclassified sequences</taxon>
        <taxon>metagenomes</taxon>
        <taxon>organismal metagenomes</taxon>
    </lineage>
</organism>
<dbReference type="EMBL" id="MT141736">
    <property type="protein sequence ID" value="QJA69793.1"/>
    <property type="molecule type" value="Genomic_DNA"/>
</dbReference>
<dbReference type="Pfam" id="PF18021">
    <property type="entry name" value="Agglutinin_C"/>
    <property type="match status" value="1"/>
</dbReference>
<feature type="domain" description="Agglutinin C-terminal" evidence="1">
    <location>
        <begin position="49"/>
        <end position="107"/>
    </location>
</feature>
<proteinExistence type="predicted"/>
<dbReference type="InterPro" id="IPR040600">
    <property type="entry name" value="Agglutinin_C"/>
</dbReference>
<evidence type="ECO:0000313" key="2">
    <source>
        <dbReference type="EMBL" id="QJA69793.1"/>
    </source>
</evidence>
<evidence type="ECO:0000259" key="1">
    <source>
        <dbReference type="Pfam" id="PF18021"/>
    </source>
</evidence>
<dbReference type="AlphaFoldDB" id="A0A6M3JIN6"/>
<accession>A0A6M3JIN6</accession>
<reference evidence="2" key="1">
    <citation type="submission" date="2020-03" db="EMBL/GenBank/DDBJ databases">
        <title>The deep terrestrial virosphere.</title>
        <authorList>
            <person name="Holmfeldt K."/>
            <person name="Nilsson E."/>
            <person name="Simone D."/>
            <person name="Lopez-Fernandez M."/>
            <person name="Wu X."/>
            <person name="de Brujin I."/>
            <person name="Lundin D."/>
            <person name="Andersson A."/>
            <person name="Bertilsson S."/>
            <person name="Dopson M."/>
        </authorList>
    </citation>
    <scope>NUCLEOTIDE SEQUENCE</scope>
    <source>
        <strain evidence="2">MM415A04292</strain>
    </source>
</reference>
<dbReference type="InterPro" id="IPR038765">
    <property type="entry name" value="Papain-like_cys_pep_sf"/>
</dbReference>
<name>A0A6M3JIN6_9ZZZZ</name>
<dbReference type="SUPFAM" id="SSF54001">
    <property type="entry name" value="Cysteine proteinases"/>
    <property type="match status" value="1"/>
</dbReference>
<gene>
    <name evidence="2" type="ORF">MM415A04292_0009</name>
</gene>
<protein>
    <recommendedName>
        <fullName evidence="1">Agglutinin C-terminal domain-containing protein</fullName>
    </recommendedName>
</protein>
<dbReference type="Gene3D" id="3.30.460.70">
    <property type="match status" value="1"/>
</dbReference>